<name>A0AAR2IGX9_PYGNA</name>
<dbReference type="GeneTree" id="ENSGT00530000063652"/>
<dbReference type="Ensembl" id="ENSPNAT00000059934.1">
    <property type="protein sequence ID" value="ENSPNAP00000038420.1"/>
    <property type="gene ID" value="ENSPNAG00000036718.1"/>
</dbReference>
<dbReference type="GO" id="GO:0005737">
    <property type="term" value="C:cytoplasm"/>
    <property type="evidence" value="ECO:0007669"/>
    <property type="project" value="UniProtKB-SubCell"/>
</dbReference>
<dbReference type="Gene3D" id="3.90.470.40">
    <property type="entry name" value="RTP801-like"/>
    <property type="match status" value="1"/>
</dbReference>
<keyword evidence="3" id="KW-0963">Cytoplasm</keyword>
<comment type="subcellular location">
    <subcellularLocation>
        <location evidence="1">Cytoplasm</location>
    </subcellularLocation>
</comment>
<dbReference type="PANTHER" id="PTHR12478">
    <property type="entry name" value="DNA-DAMAGE-INDUCIBLE TRANSCRIPT 4 PROTEIN DDIT4"/>
    <property type="match status" value="1"/>
</dbReference>
<evidence type="ECO:0000256" key="2">
    <source>
        <dbReference type="ARBA" id="ARBA00010670"/>
    </source>
</evidence>
<protein>
    <recommendedName>
        <fullName evidence="6">DNA damage-inducible transcript 4-like protein</fullName>
    </recommendedName>
</protein>
<dbReference type="GO" id="GO:0009968">
    <property type="term" value="P:negative regulation of signal transduction"/>
    <property type="evidence" value="ECO:0007669"/>
    <property type="project" value="InterPro"/>
</dbReference>
<proteinExistence type="inferred from homology"/>
<evidence type="ECO:0008006" key="6">
    <source>
        <dbReference type="Google" id="ProtNLM"/>
    </source>
</evidence>
<reference evidence="4" key="2">
    <citation type="submission" date="2025-08" db="UniProtKB">
        <authorList>
            <consortium name="Ensembl"/>
        </authorList>
    </citation>
    <scope>IDENTIFICATION</scope>
</reference>
<dbReference type="InterPro" id="IPR038281">
    <property type="entry name" value="RTP801-like_C_sf"/>
</dbReference>
<dbReference type="AlphaFoldDB" id="A0AAR2IGX9"/>
<comment type="similarity">
    <text evidence="2">Belongs to the DDIT4 family.</text>
</comment>
<dbReference type="GeneID" id="108436850"/>
<reference evidence="4 5" key="1">
    <citation type="submission" date="2020-10" db="EMBL/GenBank/DDBJ databases">
        <title>Pygocentrus nattereri (red-bellied piranha) genome, fPygNat1, primary haplotype.</title>
        <authorList>
            <person name="Myers G."/>
            <person name="Meyer A."/>
            <person name="Karagic N."/>
            <person name="Pippel M."/>
            <person name="Winkler S."/>
            <person name="Tracey A."/>
            <person name="Wood J."/>
            <person name="Formenti G."/>
            <person name="Howe K."/>
            <person name="Fedrigo O."/>
            <person name="Jarvis E.D."/>
        </authorList>
    </citation>
    <scope>NUCLEOTIDE SEQUENCE [LARGE SCALE GENOMIC DNA]</scope>
</reference>
<accession>A0AAR2IGX9</accession>
<reference evidence="4" key="3">
    <citation type="submission" date="2025-09" db="UniProtKB">
        <authorList>
            <consortium name="Ensembl"/>
        </authorList>
    </citation>
    <scope>IDENTIFICATION</scope>
</reference>
<organism evidence="4 5">
    <name type="scientific">Pygocentrus nattereri</name>
    <name type="common">Red-bellied piranha</name>
    <dbReference type="NCBI Taxonomy" id="42514"/>
    <lineage>
        <taxon>Eukaryota</taxon>
        <taxon>Metazoa</taxon>
        <taxon>Chordata</taxon>
        <taxon>Craniata</taxon>
        <taxon>Vertebrata</taxon>
        <taxon>Euteleostomi</taxon>
        <taxon>Actinopterygii</taxon>
        <taxon>Neopterygii</taxon>
        <taxon>Teleostei</taxon>
        <taxon>Ostariophysi</taxon>
        <taxon>Characiformes</taxon>
        <taxon>Characoidei</taxon>
        <taxon>Pygocentrus</taxon>
    </lineage>
</organism>
<evidence type="ECO:0000313" key="4">
    <source>
        <dbReference type="Ensembl" id="ENSPNAP00000038420.1"/>
    </source>
</evidence>
<dbReference type="InterPro" id="IPR012918">
    <property type="entry name" value="RTP801-like"/>
</dbReference>
<evidence type="ECO:0000313" key="5">
    <source>
        <dbReference type="Proteomes" id="UP001501920"/>
    </source>
</evidence>
<dbReference type="RefSeq" id="XP_017569057.1">
    <property type="nucleotide sequence ID" value="XM_017713568.2"/>
</dbReference>
<sequence>MVYSQALVFGYGMSAGAEEEDKLTEMLKRFFGLERGENLRGRSALRKAASFSSLASECSWEEDEDDTASIKHDLTRRIERCLVSAKAARLRCRELLLPAGMIARVAGDLLQASGDEPCGLRGAVIHLLVENKSGAQMLGTVTAEQSLTPTFEMSVVFKEDSDGWPPLRHLLGTEGAVRLRAEYRLVKRKLYSSASPTVTEFC</sequence>
<evidence type="ECO:0000256" key="1">
    <source>
        <dbReference type="ARBA" id="ARBA00004496"/>
    </source>
</evidence>
<keyword evidence="5" id="KW-1185">Reference proteome</keyword>
<dbReference type="Pfam" id="PF07809">
    <property type="entry name" value="RTP801_C"/>
    <property type="match status" value="1"/>
</dbReference>
<evidence type="ECO:0000256" key="3">
    <source>
        <dbReference type="ARBA" id="ARBA00022490"/>
    </source>
</evidence>
<dbReference type="Proteomes" id="UP001501920">
    <property type="component" value="Chromosome 11"/>
</dbReference>
<dbReference type="PANTHER" id="PTHR12478:SF18">
    <property type="entry name" value="REGULATED IN DEVELOPMENT AND DNA DAMAGE RESPONSE 2"/>
    <property type="match status" value="1"/>
</dbReference>